<dbReference type="SUPFAM" id="SSF56801">
    <property type="entry name" value="Acetyl-CoA synthetase-like"/>
    <property type="match status" value="1"/>
</dbReference>
<dbReference type="Proteomes" id="UP000199545">
    <property type="component" value="Unassembled WGS sequence"/>
</dbReference>
<dbReference type="PANTHER" id="PTHR43272:SF33">
    <property type="entry name" value="AMP-BINDING DOMAIN-CONTAINING PROTEIN-RELATED"/>
    <property type="match status" value="1"/>
</dbReference>
<dbReference type="InterPro" id="IPR042099">
    <property type="entry name" value="ANL_N_sf"/>
</dbReference>
<dbReference type="RefSeq" id="WP_093226901.1">
    <property type="nucleotide sequence ID" value="NZ_FORR01000001.1"/>
</dbReference>
<keyword evidence="1" id="KW-0547">Nucleotide-binding</keyword>
<organism evidence="4 5">
    <name type="scientific">Thermoflavimicrobium dichotomicum</name>
    <dbReference type="NCBI Taxonomy" id="46223"/>
    <lineage>
        <taxon>Bacteria</taxon>
        <taxon>Bacillati</taxon>
        <taxon>Bacillota</taxon>
        <taxon>Bacilli</taxon>
        <taxon>Bacillales</taxon>
        <taxon>Thermoactinomycetaceae</taxon>
        <taxon>Thermoflavimicrobium</taxon>
    </lineage>
</organism>
<proteinExistence type="predicted"/>
<evidence type="ECO:0000256" key="1">
    <source>
        <dbReference type="ARBA" id="ARBA00022741"/>
    </source>
</evidence>
<evidence type="ECO:0000313" key="5">
    <source>
        <dbReference type="Proteomes" id="UP000199545"/>
    </source>
</evidence>
<dbReference type="PANTHER" id="PTHR43272">
    <property type="entry name" value="LONG-CHAIN-FATTY-ACID--COA LIGASE"/>
    <property type="match status" value="1"/>
</dbReference>
<dbReference type="GO" id="GO:0016020">
    <property type="term" value="C:membrane"/>
    <property type="evidence" value="ECO:0007669"/>
    <property type="project" value="TreeGrafter"/>
</dbReference>
<keyword evidence="5" id="KW-1185">Reference proteome</keyword>
<reference evidence="4 5" key="1">
    <citation type="submission" date="2016-10" db="EMBL/GenBank/DDBJ databases">
        <authorList>
            <person name="de Groot N.N."/>
        </authorList>
    </citation>
    <scope>NUCLEOTIDE SEQUENCE [LARGE SCALE GENOMIC DNA]</scope>
    <source>
        <strain evidence="4 5">DSM 44778</strain>
    </source>
</reference>
<dbReference type="Pfam" id="PF00501">
    <property type="entry name" value="AMP-binding"/>
    <property type="match status" value="1"/>
</dbReference>
<sequence length="453" mass="50999">MKPHNLLEMLAQSVKHNPCKIALKWIQDGSEQQMTYQKLWNIIRDFAMGLEKIGVRSGTKVAIFANNGPRWLISDLAILSLGAISVPIAPTLPPEHVLSILKDAEVTTIIIENPELFNSLTNLSQLTKHQILMAKHSQQAALSFETVLQIGQTISFEEEEWVYHTIQSSDPATLLYPTDANEPIRGALLSHGHILTNIQSSNHVIPISNEDLSLSLLTFAHPFSRIMGYFRVLYHGATIIFANQSDKILPAFQQVQPTILVGTSSLYESINREFQSEIEQASWIRKKRLEWAIRTVKEYYKMSHGIYNWPIHSRLAKKYGIAKWLILSKWKEKVSRNLRIMLSTGIPLPEEICQFFTYIGIPLIESYSLSECTAMVACNHLSQIRPGTAGTAIPGVDLRLASDGELLVKSPSTMMGYYNQPEETAKKIVNGWVYTGQLAEIDANGYLRILGQK</sequence>
<dbReference type="AlphaFoldDB" id="A0A1I3JAV0"/>
<dbReference type="STRING" id="46223.SAMN05421852_1013"/>
<feature type="domain" description="AMP-dependent synthetase/ligase" evidence="3">
    <location>
        <begin position="11"/>
        <end position="418"/>
    </location>
</feature>
<gene>
    <name evidence="4" type="ORF">SAMN05421852_1013</name>
</gene>
<dbReference type="OrthoDB" id="9803968at2"/>
<dbReference type="InterPro" id="IPR000873">
    <property type="entry name" value="AMP-dep_synth/lig_dom"/>
</dbReference>
<keyword evidence="2" id="KW-0067">ATP-binding</keyword>
<evidence type="ECO:0000259" key="3">
    <source>
        <dbReference type="Pfam" id="PF00501"/>
    </source>
</evidence>
<dbReference type="Gene3D" id="3.40.50.12780">
    <property type="entry name" value="N-terminal domain of ligase-like"/>
    <property type="match status" value="1"/>
</dbReference>
<dbReference type="GO" id="GO:0004467">
    <property type="term" value="F:long-chain fatty acid-CoA ligase activity"/>
    <property type="evidence" value="ECO:0007669"/>
    <property type="project" value="TreeGrafter"/>
</dbReference>
<evidence type="ECO:0000256" key="2">
    <source>
        <dbReference type="ARBA" id="ARBA00022840"/>
    </source>
</evidence>
<protein>
    <submittedName>
        <fullName evidence="4">Long-chain acyl-CoA synthetase</fullName>
    </submittedName>
</protein>
<name>A0A1I3JAV0_9BACL</name>
<dbReference type="EMBL" id="FORR01000001">
    <property type="protein sequence ID" value="SFI57363.1"/>
    <property type="molecule type" value="Genomic_DNA"/>
</dbReference>
<evidence type="ECO:0000313" key="4">
    <source>
        <dbReference type="EMBL" id="SFI57363.1"/>
    </source>
</evidence>
<dbReference type="GO" id="GO:0005524">
    <property type="term" value="F:ATP binding"/>
    <property type="evidence" value="ECO:0007669"/>
    <property type="project" value="UniProtKB-KW"/>
</dbReference>
<accession>A0A1I3JAV0</accession>